<feature type="chain" id="PRO_5024276858" description="TonB protein C-terminal" evidence="1">
    <location>
        <begin position="20"/>
        <end position="130"/>
    </location>
</feature>
<gene>
    <name evidence="2" type="ORF">F0460_01085</name>
</gene>
<feature type="signal peptide" evidence="1">
    <location>
        <begin position="1"/>
        <end position="19"/>
    </location>
</feature>
<protein>
    <recommendedName>
        <fullName evidence="4">TonB protein C-terminal</fullName>
    </recommendedName>
</protein>
<dbReference type="RefSeq" id="WP_150009467.1">
    <property type="nucleotide sequence ID" value="NZ_VWSG01000001.1"/>
</dbReference>
<dbReference type="Gene3D" id="3.30.1150.10">
    <property type="match status" value="1"/>
</dbReference>
<reference evidence="2 3" key="1">
    <citation type="submission" date="2019-09" db="EMBL/GenBank/DDBJ databases">
        <title>Genome sequence and assembly of Flavobacterium sp.</title>
        <authorList>
            <person name="Chhetri G."/>
        </authorList>
    </citation>
    <scope>NUCLEOTIDE SEQUENCE [LARGE SCALE GENOMIC DNA]</scope>
    <source>
        <strain evidence="2 3">SNL9</strain>
    </source>
</reference>
<keyword evidence="1" id="KW-0732">Signal</keyword>
<evidence type="ECO:0000313" key="3">
    <source>
        <dbReference type="Proteomes" id="UP000325141"/>
    </source>
</evidence>
<evidence type="ECO:0000313" key="2">
    <source>
        <dbReference type="EMBL" id="KAA5538226.1"/>
    </source>
</evidence>
<proteinExistence type="predicted"/>
<dbReference type="EMBL" id="VWSG01000001">
    <property type="protein sequence ID" value="KAA5538226.1"/>
    <property type="molecule type" value="Genomic_DNA"/>
</dbReference>
<dbReference type="AlphaFoldDB" id="A0A5M6CTF7"/>
<dbReference type="Proteomes" id="UP000325141">
    <property type="component" value="Unassembled WGS sequence"/>
</dbReference>
<keyword evidence="3" id="KW-1185">Reference proteome</keyword>
<sequence>MKKLILIILCVFCFKAANAQDKVFKNNEVAVIAEPYEGIALFYQTVAKQINVVNPAKLPAEKVDFRVFFVVEKDGSFSDFNVEGISFGYAENVISTLKQMPKWKPAVYNNENVRSQMVFPVTLIDSKAKK</sequence>
<evidence type="ECO:0000256" key="1">
    <source>
        <dbReference type="SAM" id="SignalP"/>
    </source>
</evidence>
<evidence type="ECO:0008006" key="4">
    <source>
        <dbReference type="Google" id="ProtNLM"/>
    </source>
</evidence>
<accession>A0A5M6CTF7</accession>
<dbReference type="SUPFAM" id="SSF74653">
    <property type="entry name" value="TolA/TonB C-terminal domain"/>
    <property type="match status" value="1"/>
</dbReference>
<name>A0A5M6CTF7_9FLAO</name>
<comment type="caution">
    <text evidence="2">The sequence shown here is derived from an EMBL/GenBank/DDBJ whole genome shotgun (WGS) entry which is preliminary data.</text>
</comment>
<organism evidence="2 3">
    <name type="scientific">Paenimyroides baculatum</name>
    <dbReference type="NCBI Taxonomy" id="2608000"/>
    <lineage>
        <taxon>Bacteria</taxon>
        <taxon>Pseudomonadati</taxon>
        <taxon>Bacteroidota</taxon>
        <taxon>Flavobacteriia</taxon>
        <taxon>Flavobacteriales</taxon>
        <taxon>Flavobacteriaceae</taxon>
        <taxon>Paenimyroides</taxon>
    </lineage>
</organism>